<evidence type="ECO:0000313" key="3">
    <source>
        <dbReference type="EMBL" id="KAG2496971.1"/>
    </source>
</evidence>
<accession>A0A835YA07</accession>
<organism evidence="3 4">
    <name type="scientific">Edaphochlamys debaryana</name>
    <dbReference type="NCBI Taxonomy" id="47281"/>
    <lineage>
        <taxon>Eukaryota</taxon>
        <taxon>Viridiplantae</taxon>
        <taxon>Chlorophyta</taxon>
        <taxon>core chlorophytes</taxon>
        <taxon>Chlorophyceae</taxon>
        <taxon>CS clade</taxon>
        <taxon>Chlamydomonadales</taxon>
        <taxon>Chlamydomonadales incertae sedis</taxon>
        <taxon>Edaphochlamys</taxon>
    </lineage>
</organism>
<name>A0A835YA07_9CHLO</name>
<evidence type="ECO:0000256" key="1">
    <source>
        <dbReference type="SAM" id="Coils"/>
    </source>
</evidence>
<dbReference type="Proteomes" id="UP000612055">
    <property type="component" value="Unassembled WGS sequence"/>
</dbReference>
<keyword evidence="1" id="KW-0175">Coiled coil</keyword>
<sequence length="199" mass="20751">MLTIASCSRPLRAPQPGPAGHLAFAIPHQATRQPRGSQLRPRATELDVTGWSSVATVFGGYFVLKGVLDQRFGDLKADIDGRLDALEARVAQHEARSNRQGRRAAERAAALAAEVAFLRGYQQGLGTGGVVGAGSGAERVPGGGGEEDGSQRPGRERRRAGGRQLRLRVRRQAAAAEAGVEAAVPGAAAGAEHVPEGPR</sequence>
<feature type="region of interest" description="Disordered" evidence="2">
    <location>
        <begin position="130"/>
        <end position="199"/>
    </location>
</feature>
<feature type="compositionally biased region" description="Low complexity" evidence="2">
    <location>
        <begin position="172"/>
        <end position="191"/>
    </location>
</feature>
<feature type="compositionally biased region" description="Basic residues" evidence="2">
    <location>
        <begin position="155"/>
        <end position="171"/>
    </location>
</feature>
<reference evidence="3" key="1">
    <citation type="journal article" date="2020" name="bioRxiv">
        <title>Comparative genomics of Chlamydomonas.</title>
        <authorList>
            <person name="Craig R.J."/>
            <person name="Hasan A.R."/>
            <person name="Ness R.W."/>
            <person name="Keightley P.D."/>
        </authorList>
    </citation>
    <scope>NUCLEOTIDE SEQUENCE</scope>
    <source>
        <strain evidence="3">CCAP 11/70</strain>
    </source>
</reference>
<evidence type="ECO:0000256" key="2">
    <source>
        <dbReference type="SAM" id="MobiDB-lite"/>
    </source>
</evidence>
<protein>
    <submittedName>
        <fullName evidence="3">Uncharacterized protein</fullName>
    </submittedName>
</protein>
<evidence type="ECO:0000313" key="4">
    <source>
        <dbReference type="Proteomes" id="UP000612055"/>
    </source>
</evidence>
<proteinExistence type="predicted"/>
<gene>
    <name evidence="3" type="ORF">HYH03_004977</name>
</gene>
<comment type="caution">
    <text evidence="3">The sequence shown here is derived from an EMBL/GenBank/DDBJ whole genome shotgun (WGS) entry which is preliminary data.</text>
</comment>
<feature type="region of interest" description="Disordered" evidence="2">
    <location>
        <begin position="1"/>
        <end position="21"/>
    </location>
</feature>
<feature type="coiled-coil region" evidence="1">
    <location>
        <begin position="76"/>
        <end position="103"/>
    </location>
</feature>
<dbReference type="EMBL" id="JAEHOE010000016">
    <property type="protein sequence ID" value="KAG2496971.1"/>
    <property type="molecule type" value="Genomic_DNA"/>
</dbReference>
<dbReference type="AlphaFoldDB" id="A0A835YA07"/>
<keyword evidence="4" id="KW-1185">Reference proteome</keyword>